<dbReference type="Proteomes" id="UP000238095">
    <property type="component" value="Chromosome 1"/>
</dbReference>
<organism evidence="1 2">
    <name type="scientific">Pseudomonas syringae</name>
    <dbReference type="NCBI Taxonomy" id="317"/>
    <lineage>
        <taxon>Bacteria</taxon>
        <taxon>Pseudomonadati</taxon>
        <taxon>Pseudomonadota</taxon>
        <taxon>Gammaproteobacteria</taxon>
        <taxon>Pseudomonadales</taxon>
        <taxon>Pseudomonadaceae</taxon>
        <taxon>Pseudomonas</taxon>
    </lineage>
</organism>
<protein>
    <submittedName>
        <fullName evidence="1">Uncharacterized protein</fullName>
    </submittedName>
</protein>
<dbReference type="RefSeq" id="WP_060404237.1">
    <property type="nucleotide sequence ID" value="NZ_LT963409.1"/>
</dbReference>
<sequence length="288" mass="30749">MSSQSTALEELRAVIGEQSKLLTLILFTISQGPVLRQGQWLSCSLDTEQARATAAVAMGAGQSLGTVVKNSGERGLAVRDLYPIARSVVEGFINAAFFATQPVHVAKRALAHIPYAAWKHSNRVIGSGDFMMTLGDDPTPKATAARLFPDFAGRGQDSWCSLDAPSRINRIGQVVQASGGAFLGAYGGIYSVSSEIIHGSVYGMSYFMSAYTGQARTTEAFQRGTEGQMIDILSAVGHAASGFISAYANIHQYGPLVLEEHELFRRLFKAATGDTWVGGDQPADIPQL</sequence>
<accession>A0A2K4WQP8</accession>
<name>A0A2K4WQP8_PSESX</name>
<evidence type="ECO:0000313" key="1">
    <source>
        <dbReference type="EMBL" id="SOS38235.1"/>
    </source>
</evidence>
<gene>
    <name evidence="1" type="ORF">CFBP3840_01171</name>
</gene>
<reference evidence="1 2" key="1">
    <citation type="submission" date="2017-11" db="EMBL/GenBank/DDBJ databases">
        <authorList>
            <person name="Han C.G."/>
        </authorList>
    </citation>
    <scope>NUCLEOTIDE SEQUENCE [LARGE SCALE GENOMIC DNA]</scope>
    <source>
        <strain evidence="1">CFBP3840</strain>
    </source>
</reference>
<proteinExistence type="predicted"/>
<dbReference type="EMBL" id="LT963409">
    <property type="protein sequence ID" value="SOS38235.1"/>
    <property type="molecule type" value="Genomic_DNA"/>
</dbReference>
<dbReference type="AlphaFoldDB" id="A0A2K4WQP8"/>
<evidence type="ECO:0000313" key="2">
    <source>
        <dbReference type="Proteomes" id="UP000238095"/>
    </source>
</evidence>